<organism evidence="2 3">
    <name type="scientific">Fusarium albosuccineum</name>
    <dbReference type="NCBI Taxonomy" id="1237068"/>
    <lineage>
        <taxon>Eukaryota</taxon>
        <taxon>Fungi</taxon>
        <taxon>Dikarya</taxon>
        <taxon>Ascomycota</taxon>
        <taxon>Pezizomycotina</taxon>
        <taxon>Sordariomycetes</taxon>
        <taxon>Hypocreomycetidae</taxon>
        <taxon>Hypocreales</taxon>
        <taxon>Nectriaceae</taxon>
        <taxon>Fusarium</taxon>
        <taxon>Fusarium decemcellulare species complex</taxon>
    </lineage>
</organism>
<name>A0A8H4PHT2_9HYPO</name>
<feature type="region of interest" description="Disordered" evidence="1">
    <location>
        <begin position="28"/>
        <end position="110"/>
    </location>
</feature>
<evidence type="ECO:0000313" key="3">
    <source>
        <dbReference type="Proteomes" id="UP000554235"/>
    </source>
</evidence>
<comment type="caution">
    <text evidence="2">The sequence shown here is derived from an EMBL/GenBank/DDBJ whole genome shotgun (WGS) entry which is preliminary data.</text>
</comment>
<reference evidence="2 3" key="1">
    <citation type="submission" date="2020-01" db="EMBL/GenBank/DDBJ databases">
        <title>Identification and distribution of gene clusters putatively required for synthesis of sphingolipid metabolism inhibitors in phylogenetically diverse species of the filamentous fungus Fusarium.</title>
        <authorList>
            <person name="Kim H.-S."/>
            <person name="Busman M."/>
            <person name="Brown D.W."/>
            <person name="Divon H."/>
            <person name="Uhlig S."/>
            <person name="Proctor R.H."/>
        </authorList>
    </citation>
    <scope>NUCLEOTIDE SEQUENCE [LARGE SCALE GENOMIC DNA]</scope>
    <source>
        <strain evidence="2 3">NRRL 20459</strain>
    </source>
</reference>
<gene>
    <name evidence="2" type="ORF">FALBO_11504</name>
</gene>
<dbReference type="AlphaFoldDB" id="A0A8H4PHT2"/>
<evidence type="ECO:0000256" key="1">
    <source>
        <dbReference type="SAM" id="MobiDB-lite"/>
    </source>
</evidence>
<sequence>MSSSPSKAMDTIHPRLRALAKLALDGEDSFLDHPSGFRLARNKNTEGCTPAQECQKSQDQSSKTRSQPKSPLSSPQLRPGHDDTATSKSNIGVSEHSAVEEDPRETNRRMEWQQAISTLEKVLEAHKG</sequence>
<keyword evidence="3" id="KW-1185">Reference proteome</keyword>
<proteinExistence type="predicted"/>
<dbReference type="Proteomes" id="UP000554235">
    <property type="component" value="Unassembled WGS sequence"/>
</dbReference>
<evidence type="ECO:0000313" key="2">
    <source>
        <dbReference type="EMBL" id="KAF4461702.1"/>
    </source>
</evidence>
<dbReference type="EMBL" id="JAADYS010001668">
    <property type="protein sequence ID" value="KAF4461702.1"/>
    <property type="molecule type" value="Genomic_DNA"/>
</dbReference>
<feature type="compositionally biased region" description="Low complexity" evidence="1">
    <location>
        <begin position="65"/>
        <end position="78"/>
    </location>
</feature>
<accession>A0A8H4PHT2</accession>
<feature type="compositionally biased region" description="Basic and acidic residues" evidence="1">
    <location>
        <begin position="97"/>
        <end position="110"/>
    </location>
</feature>
<protein>
    <submittedName>
        <fullName evidence="2">Uncharacterized protein</fullName>
    </submittedName>
</protein>
<feature type="compositionally biased region" description="Polar residues" evidence="1">
    <location>
        <begin position="52"/>
        <end position="64"/>
    </location>
</feature>